<evidence type="ECO:0000313" key="2">
    <source>
        <dbReference type="EMBL" id="NCI50904.1"/>
    </source>
</evidence>
<comment type="caution">
    <text evidence="2">The sequence shown here is derived from an EMBL/GenBank/DDBJ whole genome shotgun (WGS) entry which is preliminary data.</text>
</comment>
<name>A0ABW9ZV68_9BACT</name>
<dbReference type="RefSeq" id="WP_161819209.1">
    <property type="nucleotide sequence ID" value="NZ_JAACJS010000015.1"/>
</dbReference>
<evidence type="ECO:0000313" key="3">
    <source>
        <dbReference type="Proteomes" id="UP000753802"/>
    </source>
</evidence>
<dbReference type="InterPro" id="IPR000073">
    <property type="entry name" value="AB_hydrolase_1"/>
</dbReference>
<dbReference type="GO" id="GO:0016787">
    <property type="term" value="F:hydrolase activity"/>
    <property type="evidence" value="ECO:0007669"/>
    <property type="project" value="UniProtKB-KW"/>
</dbReference>
<feature type="domain" description="AB hydrolase-1" evidence="1">
    <location>
        <begin position="8"/>
        <end position="201"/>
    </location>
</feature>
<reference evidence="2 3" key="1">
    <citation type="submission" date="2020-01" db="EMBL/GenBank/DDBJ databases">
        <title>Genome analysis.</title>
        <authorList>
            <person name="Wu S."/>
            <person name="Wang G."/>
        </authorList>
    </citation>
    <scope>NUCLEOTIDE SEQUENCE [LARGE SCALE GENOMIC DNA]</scope>
    <source>
        <strain evidence="2 3">SYL130</strain>
    </source>
</reference>
<dbReference type="Proteomes" id="UP000753802">
    <property type="component" value="Unassembled WGS sequence"/>
</dbReference>
<dbReference type="EMBL" id="JAACJS010000015">
    <property type="protein sequence ID" value="NCI50904.1"/>
    <property type="molecule type" value="Genomic_DNA"/>
</dbReference>
<keyword evidence="3" id="KW-1185">Reference proteome</keyword>
<evidence type="ECO:0000259" key="1">
    <source>
        <dbReference type="Pfam" id="PF12697"/>
    </source>
</evidence>
<keyword evidence="2" id="KW-0378">Hydrolase</keyword>
<dbReference type="Pfam" id="PF12697">
    <property type="entry name" value="Abhydrolase_6"/>
    <property type="match status" value="1"/>
</dbReference>
<dbReference type="InterPro" id="IPR029058">
    <property type="entry name" value="AB_hydrolase_fold"/>
</dbReference>
<gene>
    <name evidence="2" type="ORF">GWC95_13300</name>
</gene>
<dbReference type="Gene3D" id="3.40.50.1820">
    <property type="entry name" value="alpha/beta hydrolase"/>
    <property type="match status" value="1"/>
</dbReference>
<accession>A0ABW9ZV68</accession>
<protein>
    <submittedName>
        <fullName evidence="2">Alpha/beta hydrolase</fullName>
    </submittedName>
</protein>
<dbReference type="SUPFAM" id="SSF53474">
    <property type="entry name" value="alpha/beta-Hydrolases"/>
    <property type="match status" value="1"/>
</dbReference>
<organism evidence="2 3">
    <name type="scientific">Sediminibacterium roseum</name>
    <dbReference type="NCBI Taxonomy" id="1978412"/>
    <lineage>
        <taxon>Bacteria</taxon>
        <taxon>Pseudomonadati</taxon>
        <taxon>Bacteroidota</taxon>
        <taxon>Chitinophagia</taxon>
        <taxon>Chitinophagales</taxon>
        <taxon>Chitinophagaceae</taxon>
        <taxon>Sediminibacterium</taxon>
    </lineage>
</organism>
<sequence>MKVYFIPGLGADEHVFNRLDLPGIERIYLNWFSPAPKETMASYAKRMAEKITEPDPVIVGLSFGGMLAVEIAKQIPVKKVILISSAKSERELPFYFRLGRYVPLQKILPVRVTAFTAPFLFYLFGVKDRSQKEEIMKMVNNSPKDFTRWAINAVVHWRNRTFPGNIVQLHGNTDWLIPYRNIHADHTISNGGHFMIVNKAKEISALLMQLLKK</sequence>
<proteinExistence type="predicted"/>